<dbReference type="GO" id="GO:0005737">
    <property type="term" value="C:cytoplasm"/>
    <property type="evidence" value="ECO:0007669"/>
    <property type="project" value="TreeGrafter"/>
</dbReference>
<dbReference type="Pfam" id="PF01433">
    <property type="entry name" value="Peptidase_M1"/>
    <property type="match status" value="1"/>
</dbReference>
<dbReference type="PANTHER" id="PTHR11533">
    <property type="entry name" value="PROTEASE M1 ZINC METALLOPROTEASE"/>
    <property type="match status" value="1"/>
</dbReference>
<evidence type="ECO:0000256" key="1">
    <source>
        <dbReference type="ARBA" id="ARBA00001947"/>
    </source>
</evidence>
<protein>
    <recommendedName>
        <fullName evidence="9">Peptidase M1 membrane alanine aminopeptidase domain-containing protein</fullName>
    </recommendedName>
</protein>
<name>A0A3P6PHI6_ANISI</name>
<feature type="domain" description="Peptidase M1 membrane alanine aminopeptidase" evidence="9">
    <location>
        <begin position="1"/>
        <end position="84"/>
    </location>
</feature>
<sequence length="88" mass="9853">MELATKAIDWYNDWFGIVSPLPKIDLIAIPDFSMGAMENWGLVTYREVAVLVDEAKSSTRQKSRVALVVAHELAHFWFGDLVTMVGAI</sequence>
<keyword evidence="7" id="KW-0862">Zinc</keyword>
<keyword evidence="11" id="KW-1185">Reference proteome</keyword>
<dbReference type="EMBL" id="UYRR01026300">
    <property type="protein sequence ID" value="VDK36272.1"/>
    <property type="molecule type" value="Genomic_DNA"/>
</dbReference>
<dbReference type="GO" id="GO:0006508">
    <property type="term" value="P:proteolysis"/>
    <property type="evidence" value="ECO:0007669"/>
    <property type="project" value="UniProtKB-KW"/>
</dbReference>
<proteinExistence type="inferred from homology"/>
<dbReference type="GO" id="GO:0005615">
    <property type="term" value="C:extracellular space"/>
    <property type="evidence" value="ECO:0007669"/>
    <property type="project" value="TreeGrafter"/>
</dbReference>
<evidence type="ECO:0000313" key="11">
    <source>
        <dbReference type="Proteomes" id="UP000267096"/>
    </source>
</evidence>
<keyword evidence="8" id="KW-0482">Metalloprotease</keyword>
<dbReference type="InterPro" id="IPR050344">
    <property type="entry name" value="Peptidase_M1_aminopeptidases"/>
</dbReference>
<dbReference type="InterPro" id="IPR027268">
    <property type="entry name" value="Peptidase_M4/M1_CTD_sf"/>
</dbReference>
<dbReference type="PRINTS" id="PR00756">
    <property type="entry name" value="ALADIPTASE"/>
</dbReference>
<evidence type="ECO:0000256" key="6">
    <source>
        <dbReference type="ARBA" id="ARBA00022801"/>
    </source>
</evidence>
<dbReference type="Proteomes" id="UP000267096">
    <property type="component" value="Unassembled WGS sequence"/>
</dbReference>
<reference evidence="10 11" key="1">
    <citation type="submission" date="2018-11" db="EMBL/GenBank/DDBJ databases">
        <authorList>
            <consortium name="Pathogen Informatics"/>
        </authorList>
    </citation>
    <scope>NUCLEOTIDE SEQUENCE [LARGE SCALE GENOMIC DNA]</scope>
</reference>
<evidence type="ECO:0000256" key="8">
    <source>
        <dbReference type="ARBA" id="ARBA00023049"/>
    </source>
</evidence>
<organism evidence="10 11">
    <name type="scientific">Anisakis simplex</name>
    <name type="common">Herring worm</name>
    <dbReference type="NCBI Taxonomy" id="6269"/>
    <lineage>
        <taxon>Eukaryota</taxon>
        <taxon>Metazoa</taxon>
        <taxon>Ecdysozoa</taxon>
        <taxon>Nematoda</taxon>
        <taxon>Chromadorea</taxon>
        <taxon>Rhabditida</taxon>
        <taxon>Spirurina</taxon>
        <taxon>Ascaridomorpha</taxon>
        <taxon>Ascaridoidea</taxon>
        <taxon>Anisakidae</taxon>
        <taxon>Anisakis</taxon>
        <taxon>Anisakis simplex complex</taxon>
    </lineage>
</organism>
<evidence type="ECO:0000256" key="3">
    <source>
        <dbReference type="ARBA" id="ARBA00022438"/>
    </source>
</evidence>
<comment type="cofactor">
    <cofactor evidence="1">
        <name>Zn(2+)</name>
        <dbReference type="ChEBI" id="CHEBI:29105"/>
    </cofactor>
</comment>
<dbReference type="PANTHER" id="PTHR11533:SF174">
    <property type="entry name" value="PUROMYCIN-SENSITIVE AMINOPEPTIDASE-RELATED"/>
    <property type="match status" value="1"/>
</dbReference>
<accession>A0A3P6PHI6</accession>
<evidence type="ECO:0000256" key="7">
    <source>
        <dbReference type="ARBA" id="ARBA00022833"/>
    </source>
</evidence>
<comment type="similarity">
    <text evidence="2">Belongs to the peptidase M1 family.</text>
</comment>
<evidence type="ECO:0000313" key="10">
    <source>
        <dbReference type="EMBL" id="VDK36272.1"/>
    </source>
</evidence>
<dbReference type="GO" id="GO:0042277">
    <property type="term" value="F:peptide binding"/>
    <property type="evidence" value="ECO:0007669"/>
    <property type="project" value="TreeGrafter"/>
</dbReference>
<evidence type="ECO:0000259" key="9">
    <source>
        <dbReference type="Pfam" id="PF01433"/>
    </source>
</evidence>
<dbReference type="InterPro" id="IPR001930">
    <property type="entry name" value="Peptidase_M1"/>
</dbReference>
<dbReference type="GO" id="GO:0008270">
    <property type="term" value="F:zinc ion binding"/>
    <property type="evidence" value="ECO:0007669"/>
    <property type="project" value="InterPro"/>
</dbReference>
<evidence type="ECO:0000256" key="4">
    <source>
        <dbReference type="ARBA" id="ARBA00022670"/>
    </source>
</evidence>
<keyword evidence="6" id="KW-0378">Hydrolase</keyword>
<dbReference type="GO" id="GO:0070006">
    <property type="term" value="F:metalloaminopeptidase activity"/>
    <property type="evidence" value="ECO:0007669"/>
    <property type="project" value="TreeGrafter"/>
</dbReference>
<keyword evidence="5" id="KW-0479">Metal-binding</keyword>
<dbReference type="InterPro" id="IPR014782">
    <property type="entry name" value="Peptidase_M1_dom"/>
</dbReference>
<dbReference type="SUPFAM" id="SSF55486">
    <property type="entry name" value="Metalloproteases ('zincins'), catalytic domain"/>
    <property type="match status" value="1"/>
</dbReference>
<keyword evidence="4" id="KW-0645">Protease</keyword>
<dbReference type="OrthoDB" id="6337587at2759"/>
<keyword evidence="3" id="KW-0031">Aminopeptidase</keyword>
<dbReference type="AlphaFoldDB" id="A0A3P6PHI6"/>
<evidence type="ECO:0000256" key="2">
    <source>
        <dbReference type="ARBA" id="ARBA00010136"/>
    </source>
</evidence>
<dbReference type="GO" id="GO:0016020">
    <property type="term" value="C:membrane"/>
    <property type="evidence" value="ECO:0007669"/>
    <property type="project" value="TreeGrafter"/>
</dbReference>
<dbReference type="Gene3D" id="1.10.390.10">
    <property type="entry name" value="Neutral Protease Domain 2"/>
    <property type="match status" value="1"/>
</dbReference>
<evidence type="ECO:0000256" key="5">
    <source>
        <dbReference type="ARBA" id="ARBA00022723"/>
    </source>
</evidence>
<dbReference type="GO" id="GO:0043171">
    <property type="term" value="P:peptide catabolic process"/>
    <property type="evidence" value="ECO:0007669"/>
    <property type="project" value="TreeGrafter"/>
</dbReference>
<gene>
    <name evidence="10" type="ORF">ASIM_LOCUS9035</name>
</gene>